<feature type="region of interest" description="Disordered" evidence="1">
    <location>
        <begin position="88"/>
        <end position="110"/>
    </location>
</feature>
<accession>A0AAQ4EN31</accession>
<sequence length="110" mass="11589">MSRCTLVLALAVALGVAFGENKLVEVGPSVAVLQPASSSNVVLPALQTTTIVIKQPPPTVIVVETSPVVVQVPTAVVQPTIVIVDRSEKDTTLRNAPAQHKNETDDKRSK</sequence>
<comment type="caution">
    <text evidence="3">The sequence shown here is derived from an EMBL/GenBank/DDBJ whole genome shotgun (WGS) entry which is preliminary data.</text>
</comment>
<evidence type="ECO:0000313" key="4">
    <source>
        <dbReference type="Proteomes" id="UP001321473"/>
    </source>
</evidence>
<feature type="chain" id="PRO_5042922336" description="Secreted protein" evidence="2">
    <location>
        <begin position="20"/>
        <end position="110"/>
    </location>
</feature>
<reference evidence="3 4" key="1">
    <citation type="journal article" date="2023" name="Arcadia Sci">
        <title>De novo assembly of a long-read Amblyomma americanum tick genome.</title>
        <authorList>
            <person name="Chou S."/>
            <person name="Poskanzer K.E."/>
            <person name="Rollins M."/>
            <person name="Thuy-Boun P.S."/>
        </authorList>
    </citation>
    <scope>NUCLEOTIDE SEQUENCE [LARGE SCALE GENOMIC DNA]</scope>
    <source>
        <strain evidence="3">F_SG_1</strain>
        <tissue evidence="3">Salivary glands</tissue>
    </source>
</reference>
<evidence type="ECO:0008006" key="5">
    <source>
        <dbReference type="Google" id="ProtNLM"/>
    </source>
</evidence>
<protein>
    <recommendedName>
        <fullName evidence="5">Secreted protein</fullName>
    </recommendedName>
</protein>
<evidence type="ECO:0000256" key="1">
    <source>
        <dbReference type="SAM" id="MobiDB-lite"/>
    </source>
</evidence>
<feature type="compositionally biased region" description="Basic and acidic residues" evidence="1">
    <location>
        <begin position="100"/>
        <end position="110"/>
    </location>
</feature>
<gene>
    <name evidence="3" type="ORF">V5799_030464</name>
</gene>
<evidence type="ECO:0000313" key="3">
    <source>
        <dbReference type="EMBL" id="KAK8776192.1"/>
    </source>
</evidence>
<feature type="signal peptide" evidence="2">
    <location>
        <begin position="1"/>
        <end position="19"/>
    </location>
</feature>
<dbReference type="EMBL" id="JARKHS020013259">
    <property type="protein sequence ID" value="KAK8776192.1"/>
    <property type="molecule type" value="Genomic_DNA"/>
</dbReference>
<keyword evidence="4" id="KW-1185">Reference proteome</keyword>
<dbReference type="AlphaFoldDB" id="A0AAQ4EN31"/>
<evidence type="ECO:0000256" key="2">
    <source>
        <dbReference type="SAM" id="SignalP"/>
    </source>
</evidence>
<name>A0AAQ4EN31_AMBAM</name>
<keyword evidence="2" id="KW-0732">Signal</keyword>
<dbReference type="Proteomes" id="UP001321473">
    <property type="component" value="Unassembled WGS sequence"/>
</dbReference>
<proteinExistence type="predicted"/>
<organism evidence="3 4">
    <name type="scientific">Amblyomma americanum</name>
    <name type="common">Lone star tick</name>
    <dbReference type="NCBI Taxonomy" id="6943"/>
    <lineage>
        <taxon>Eukaryota</taxon>
        <taxon>Metazoa</taxon>
        <taxon>Ecdysozoa</taxon>
        <taxon>Arthropoda</taxon>
        <taxon>Chelicerata</taxon>
        <taxon>Arachnida</taxon>
        <taxon>Acari</taxon>
        <taxon>Parasitiformes</taxon>
        <taxon>Ixodida</taxon>
        <taxon>Ixodoidea</taxon>
        <taxon>Ixodidae</taxon>
        <taxon>Amblyomminae</taxon>
        <taxon>Amblyomma</taxon>
    </lineage>
</organism>